<dbReference type="SUPFAM" id="SSF54373">
    <property type="entry name" value="FAD-linked reductases, C-terminal domain"/>
    <property type="match status" value="1"/>
</dbReference>
<comment type="caution">
    <text evidence="7">The sequence shown here is derived from an EMBL/GenBank/DDBJ whole genome shotgun (WGS) entry which is preliminary data.</text>
</comment>
<keyword evidence="8" id="KW-1185">Reference proteome</keyword>
<comment type="similarity">
    <text evidence="2">Belongs to the FAD-dependent glycerol-3-phosphate dehydrogenase family.</text>
</comment>
<dbReference type="Gene3D" id="3.30.9.10">
    <property type="entry name" value="D-Amino Acid Oxidase, subunit A, domain 2"/>
    <property type="match status" value="1"/>
</dbReference>
<dbReference type="AlphaFoldDB" id="A0A917I6Z4"/>
<dbReference type="InterPro" id="IPR000447">
    <property type="entry name" value="G3P_DH_FAD-dep"/>
</dbReference>
<dbReference type="GO" id="GO:0046168">
    <property type="term" value="P:glycerol-3-phosphate catabolic process"/>
    <property type="evidence" value="ECO:0007669"/>
    <property type="project" value="TreeGrafter"/>
</dbReference>
<dbReference type="PANTHER" id="PTHR11985:SF15">
    <property type="entry name" value="GLYCEROL-3-PHOSPHATE DEHYDROGENASE, MITOCHONDRIAL"/>
    <property type="match status" value="1"/>
</dbReference>
<name>A0A917I6Z4_9HYPH</name>
<dbReference type="RefSeq" id="WP_188517225.1">
    <property type="nucleotide sequence ID" value="NZ_BMES01000001.1"/>
</dbReference>
<sequence length="504" mass="54926">MARQPLAALDGTDFDVVVVGGGVNGASAARELAEAGYGVLVVDKGDFGSGASSRSSRLLHCGLRYLAPGRSIFDFVRHPGRFRAALRMAKLAMEARSEFVKASPDRAVAMKLHFPIYRDGPYKGWQVDAAFRLLHALGPKDLPLDYERLGPAEIAKAPLIRGLRDQDKLAGVARFREYQFDWPERVCVDAVLDAERAGATARNHTRAALSRPGPDGAWTVELTDMREQAAPVSVRTKSVVVMAGVWMDGLLKGAAPQAGRKIFGTKGCHIVVQLPEECRGLGVATLNSRGEPFYCIPWKHLHYFGPTETEYRDDPDRVFVDDAECDFLLAEANRLLPALGLTRADVRFTWAGVRPLTYDEAVPFGNRSRVLHDLSHDGLPNAFAMTAGPVMTHRSAGREVVAAVAHKLQPGRAAGRADAATHRANDCLAHAETLADVLFRRTGEAWSGPFDDALIARAATEAGSLLGWDEDRTRREIAAYRDEVEAIFRPGTRTIDAWSKAPAA</sequence>
<dbReference type="InterPro" id="IPR036188">
    <property type="entry name" value="FAD/NAD-bd_sf"/>
</dbReference>
<reference evidence="7" key="1">
    <citation type="journal article" date="2014" name="Int. J. Syst. Evol. Microbiol.">
        <title>Complete genome sequence of Corynebacterium casei LMG S-19264T (=DSM 44701T), isolated from a smear-ripened cheese.</title>
        <authorList>
            <consortium name="US DOE Joint Genome Institute (JGI-PGF)"/>
            <person name="Walter F."/>
            <person name="Albersmeier A."/>
            <person name="Kalinowski J."/>
            <person name="Ruckert C."/>
        </authorList>
    </citation>
    <scope>NUCLEOTIDE SEQUENCE</scope>
    <source>
        <strain evidence="7">CGMCC 1.12214</strain>
    </source>
</reference>
<keyword evidence="3" id="KW-0285">Flavoprotein</keyword>
<dbReference type="Pfam" id="PF01266">
    <property type="entry name" value="DAO"/>
    <property type="match status" value="1"/>
</dbReference>
<keyword evidence="4" id="KW-0274">FAD</keyword>
<evidence type="ECO:0000313" key="7">
    <source>
        <dbReference type="EMBL" id="GGH16473.1"/>
    </source>
</evidence>
<evidence type="ECO:0000256" key="4">
    <source>
        <dbReference type="ARBA" id="ARBA00022827"/>
    </source>
</evidence>
<organism evidence="7 8">
    <name type="scientific">Alsobacter metallidurans</name>
    <dbReference type="NCBI Taxonomy" id="340221"/>
    <lineage>
        <taxon>Bacteria</taxon>
        <taxon>Pseudomonadati</taxon>
        <taxon>Pseudomonadota</taxon>
        <taxon>Alphaproteobacteria</taxon>
        <taxon>Hyphomicrobiales</taxon>
        <taxon>Alsobacteraceae</taxon>
        <taxon>Alsobacter</taxon>
    </lineage>
</organism>
<accession>A0A917I6Z4</accession>
<keyword evidence="5" id="KW-0560">Oxidoreductase</keyword>
<dbReference type="Proteomes" id="UP000603912">
    <property type="component" value="Unassembled WGS sequence"/>
</dbReference>
<proteinExistence type="inferred from homology"/>
<evidence type="ECO:0000256" key="5">
    <source>
        <dbReference type="ARBA" id="ARBA00023002"/>
    </source>
</evidence>
<evidence type="ECO:0000256" key="3">
    <source>
        <dbReference type="ARBA" id="ARBA00022630"/>
    </source>
</evidence>
<feature type="domain" description="FAD dependent oxidoreductase" evidence="6">
    <location>
        <begin position="15"/>
        <end position="391"/>
    </location>
</feature>
<evidence type="ECO:0000256" key="2">
    <source>
        <dbReference type="ARBA" id="ARBA00007330"/>
    </source>
</evidence>
<evidence type="ECO:0000313" key="8">
    <source>
        <dbReference type="Proteomes" id="UP000603912"/>
    </source>
</evidence>
<dbReference type="EMBL" id="BMES01000001">
    <property type="protein sequence ID" value="GGH16473.1"/>
    <property type="molecule type" value="Genomic_DNA"/>
</dbReference>
<dbReference type="PANTHER" id="PTHR11985">
    <property type="entry name" value="GLYCEROL-3-PHOSPHATE DEHYDROGENASE"/>
    <property type="match status" value="1"/>
</dbReference>
<dbReference type="PRINTS" id="PR01001">
    <property type="entry name" value="FADG3PDH"/>
</dbReference>
<protein>
    <submittedName>
        <fullName evidence="7">FAD-dependent oxidoreductase</fullName>
    </submittedName>
</protein>
<gene>
    <name evidence="7" type="ORF">GCM10007036_17210</name>
</gene>
<dbReference type="InterPro" id="IPR006076">
    <property type="entry name" value="FAD-dep_OxRdtase"/>
</dbReference>
<dbReference type="GO" id="GO:0004368">
    <property type="term" value="F:glycerol-3-phosphate dehydrogenase (quinone) activity"/>
    <property type="evidence" value="ECO:0007669"/>
    <property type="project" value="InterPro"/>
</dbReference>
<dbReference type="Gene3D" id="1.10.8.870">
    <property type="entry name" value="Alpha-glycerophosphate oxidase, cap domain"/>
    <property type="match status" value="1"/>
</dbReference>
<dbReference type="InterPro" id="IPR038299">
    <property type="entry name" value="DAO_C_sf"/>
</dbReference>
<dbReference type="Gene3D" id="3.50.50.60">
    <property type="entry name" value="FAD/NAD(P)-binding domain"/>
    <property type="match status" value="1"/>
</dbReference>
<comment type="cofactor">
    <cofactor evidence="1">
        <name>FAD</name>
        <dbReference type="ChEBI" id="CHEBI:57692"/>
    </cofactor>
</comment>
<evidence type="ECO:0000256" key="1">
    <source>
        <dbReference type="ARBA" id="ARBA00001974"/>
    </source>
</evidence>
<evidence type="ECO:0000259" key="6">
    <source>
        <dbReference type="Pfam" id="PF01266"/>
    </source>
</evidence>
<dbReference type="SUPFAM" id="SSF51905">
    <property type="entry name" value="FAD/NAD(P)-binding domain"/>
    <property type="match status" value="1"/>
</dbReference>
<reference evidence="7" key="2">
    <citation type="submission" date="2020-09" db="EMBL/GenBank/DDBJ databases">
        <authorList>
            <person name="Sun Q."/>
            <person name="Zhou Y."/>
        </authorList>
    </citation>
    <scope>NUCLEOTIDE SEQUENCE</scope>
    <source>
        <strain evidence="7">CGMCC 1.12214</strain>
    </source>
</reference>